<feature type="signal peptide" evidence="6">
    <location>
        <begin position="1"/>
        <end position="22"/>
    </location>
</feature>
<keyword evidence="4" id="KW-0574">Periplasm</keyword>
<feature type="compositionally biased region" description="Basic residues" evidence="5">
    <location>
        <begin position="82"/>
        <end position="91"/>
    </location>
</feature>
<evidence type="ECO:0000256" key="2">
    <source>
        <dbReference type="ARBA" id="ARBA00007641"/>
    </source>
</evidence>
<evidence type="ECO:0000256" key="6">
    <source>
        <dbReference type="SAM" id="SignalP"/>
    </source>
</evidence>
<evidence type="ECO:0000256" key="1">
    <source>
        <dbReference type="ARBA" id="ARBA00004418"/>
    </source>
</evidence>
<dbReference type="Proteomes" id="UP000774958">
    <property type="component" value="Unassembled WGS sequence"/>
</dbReference>
<organism evidence="7 8">
    <name type="scientific">Aeromonas schubertii</name>
    <dbReference type="NCBI Taxonomy" id="652"/>
    <lineage>
        <taxon>Bacteria</taxon>
        <taxon>Pseudomonadati</taxon>
        <taxon>Pseudomonadota</taxon>
        <taxon>Gammaproteobacteria</taxon>
        <taxon>Aeromonadales</taxon>
        <taxon>Aeromonadaceae</taxon>
        <taxon>Aeromonas</taxon>
    </lineage>
</organism>
<evidence type="ECO:0000313" key="7">
    <source>
        <dbReference type="EMBL" id="MBZ6066831.1"/>
    </source>
</evidence>
<dbReference type="Pfam" id="PF06392">
    <property type="entry name" value="Asr"/>
    <property type="match status" value="1"/>
</dbReference>
<reference evidence="7 8" key="1">
    <citation type="submission" date="2021-09" db="EMBL/GenBank/DDBJ databases">
        <title>Aeromonas schubertii isolated from Asian sea bass.</title>
        <authorList>
            <person name="Pinpimai K."/>
        </authorList>
    </citation>
    <scope>NUCLEOTIDE SEQUENCE [LARGE SCALE GENOMIC DNA]</scope>
    <source>
        <strain evidence="7 8">CHULA2021a</strain>
    </source>
</reference>
<evidence type="ECO:0000256" key="4">
    <source>
        <dbReference type="ARBA" id="ARBA00022764"/>
    </source>
</evidence>
<dbReference type="NCBIfam" id="NF033636">
    <property type="entry name" value="acid_shock_Asr"/>
    <property type="match status" value="1"/>
</dbReference>
<feature type="compositionally biased region" description="Basic residues" evidence="5">
    <location>
        <begin position="105"/>
        <end position="116"/>
    </location>
</feature>
<protein>
    <submittedName>
        <fullName evidence="7">Acid resistance repetitive basic protein Asr</fullName>
    </submittedName>
</protein>
<evidence type="ECO:0000313" key="8">
    <source>
        <dbReference type="Proteomes" id="UP000774958"/>
    </source>
</evidence>
<feature type="chain" id="PRO_5045247102" evidence="6">
    <location>
        <begin position="23"/>
        <end position="124"/>
    </location>
</feature>
<keyword evidence="8" id="KW-1185">Reference proteome</keyword>
<gene>
    <name evidence="7" type="primary">asr</name>
    <name evidence="7" type="ORF">LA374_11550</name>
</gene>
<comment type="subcellular location">
    <subcellularLocation>
        <location evidence="1">Periplasm</location>
    </subcellularLocation>
</comment>
<dbReference type="RefSeq" id="WP_224162920.1">
    <property type="nucleotide sequence ID" value="NZ_JAIRBT010000013.1"/>
</dbReference>
<comment type="caution">
    <text evidence="7">The sequence shown here is derived from an EMBL/GenBank/DDBJ whole genome shotgun (WGS) entry which is preliminary data.</text>
</comment>
<feature type="compositionally biased region" description="Basic residues" evidence="5">
    <location>
        <begin position="59"/>
        <end position="68"/>
    </location>
</feature>
<comment type="similarity">
    <text evidence="2">Belongs to the Asr family.</text>
</comment>
<feature type="region of interest" description="Disordered" evidence="5">
    <location>
        <begin position="30"/>
        <end position="124"/>
    </location>
</feature>
<name>A0ABS7VCZ1_9GAMM</name>
<evidence type="ECO:0000256" key="5">
    <source>
        <dbReference type="SAM" id="MobiDB-lite"/>
    </source>
</evidence>
<dbReference type="EMBL" id="JAIRBT010000013">
    <property type="protein sequence ID" value="MBZ6066831.1"/>
    <property type="molecule type" value="Genomic_DNA"/>
</dbReference>
<keyword evidence="3 6" id="KW-0732">Signal</keyword>
<accession>A0ABS7VCZ1</accession>
<sequence length="124" mass="13221">MKKMLPLILAGLFGLSSVTAMAAPMTANTPAKATTSQQIVHKKPVNKAATKPAVQKTQAAKKVHKKPVNKVATKPAVQKTQAAKKVHKKPVNKAVTKPAVQKTQAAKKVHKKHKKATTQPINKG</sequence>
<proteinExistence type="inferred from homology"/>
<evidence type="ECO:0000256" key="3">
    <source>
        <dbReference type="ARBA" id="ARBA00022729"/>
    </source>
</evidence>
<dbReference type="InterPro" id="IPR023497">
    <property type="entry name" value="Acid_shock"/>
</dbReference>